<feature type="domain" description="Peptidase M16 N-terminal" evidence="7">
    <location>
        <begin position="90"/>
        <end position="145"/>
    </location>
</feature>
<sequence length="364" mass="41426">MPSQPEDAPPSIAAHQAALRRAVECVLLVHDPDIDKASAALDCYVGSFSDEDDMPGMAHAVEHLLFMGTKKYPVSARPANDEEPTDENPSALKGALDRFAQFFIELLFLASAVDRELHVVDSENRKNLQDDAWRMRQLEKSLSNPNHPYCHFSTGNFEVLKTQPESRGIDVLDRLMEFYAKHYSANRMKLVIMGREPLGVLENWARDFFSAVPDKNLAQNRWEDEELFRKSDLGVQIFAKPIMDFRQLLLCFPFLDEEYLFESQPSRYISHLIGHTGPGSIKSKGWANGLRASARPVCPGTIIFQYISMLRETPPPKWIFDEQKGMSDIDFKFKQKTPASTFTSEISSVMQKPLPREWFLSGHI</sequence>
<dbReference type="Pfam" id="PF05193">
    <property type="entry name" value="Peptidase_M16_C"/>
    <property type="match status" value="1"/>
</dbReference>
<keyword evidence="6" id="KW-0482">Metalloprotease</keyword>
<dbReference type="AlphaFoldDB" id="A0A8K0XAI0"/>
<dbReference type="SUPFAM" id="SSF63411">
    <property type="entry name" value="LuxS/MPP-like metallohydrolase"/>
    <property type="match status" value="2"/>
</dbReference>
<evidence type="ECO:0000256" key="2">
    <source>
        <dbReference type="ARBA" id="ARBA00022670"/>
    </source>
</evidence>
<dbReference type="PANTHER" id="PTHR43690:SF18">
    <property type="entry name" value="INSULIN-DEGRADING ENZYME-RELATED"/>
    <property type="match status" value="1"/>
</dbReference>
<dbReference type="InterPro" id="IPR011765">
    <property type="entry name" value="Pept_M16_N"/>
</dbReference>
<dbReference type="GO" id="GO:0043171">
    <property type="term" value="P:peptide catabolic process"/>
    <property type="evidence" value="ECO:0007669"/>
    <property type="project" value="TreeGrafter"/>
</dbReference>
<organism evidence="9 10">
    <name type="scientific">Plectosphaerella cucumerina</name>
    <dbReference type="NCBI Taxonomy" id="40658"/>
    <lineage>
        <taxon>Eukaryota</taxon>
        <taxon>Fungi</taxon>
        <taxon>Dikarya</taxon>
        <taxon>Ascomycota</taxon>
        <taxon>Pezizomycotina</taxon>
        <taxon>Sordariomycetes</taxon>
        <taxon>Hypocreomycetidae</taxon>
        <taxon>Glomerellales</taxon>
        <taxon>Plectosphaerellaceae</taxon>
        <taxon>Plectosphaerella</taxon>
    </lineage>
</organism>
<evidence type="ECO:0000259" key="8">
    <source>
        <dbReference type="Pfam" id="PF05193"/>
    </source>
</evidence>
<evidence type="ECO:0000256" key="1">
    <source>
        <dbReference type="ARBA" id="ARBA00007261"/>
    </source>
</evidence>
<dbReference type="GO" id="GO:0005739">
    <property type="term" value="C:mitochondrion"/>
    <property type="evidence" value="ECO:0007669"/>
    <property type="project" value="TreeGrafter"/>
</dbReference>
<keyword evidence="4" id="KW-0378">Hydrolase</keyword>
<dbReference type="EMBL" id="JAGPXD010000001">
    <property type="protein sequence ID" value="KAH7377163.1"/>
    <property type="molecule type" value="Genomic_DNA"/>
</dbReference>
<evidence type="ECO:0000256" key="5">
    <source>
        <dbReference type="ARBA" id="ARBA00022833"/>
    </source>
</evidence>
<comment type="similarity">
    <text evidence="1">Belongs to the peptidase M16 family.</text>
</comment>
<dbReference type="GO" id="GO:0005829">
    <property type="term" value="C:cytosol"/>
    <property type="evidence" value="ECO:0007669"/>
    <property type="project" value="TreeGrafter"/>
</dbReference>
<dbReference type="InterPro" id="IPR011249">
    <property type="entry name" value="Metalloenz_LuxS/M16"/>
</dbReference>
<keyword evidence="5" id="KW-0862">Zinc</keyword>
<dbReference type="Gene3D" id="3.30.830.10">
    <property type="entry name" value="Metalloenzyme, LuxS/M16 peptidase-like"/>
    <property type="match status" value="4"/>
</dbReference>
<dbReference type="PANTHER" id="PTHR43690">
    <property type="entry name" value="NARDILYSIN"/>
    <property type="match status" value="1"/>
</dbReference>
<keyword evidence="10" id="KW-1185">Reference proteome</keyword>
<reference evidence="9" key="1">
    <citation type="journal article" date="2021" name="Nat. Commun.">
        <title>Genetic determinants of endophytism in the Arabidopsis root mycobiome.</title>
        <authorList>
            <person name="Mesny F."/>
            <person name="Miyauchi S."/>
            <person name="Thiergart T."/>
            <person name="Pickel B."/>
            <person name="Atanasova L."/>
            <person name="Karlsson M."/>
            <person name="Huettel B."/>
            <person name="Barry K.W."/>
            <person name="Haridas S."/>
            <person name="Chen C."/>
            <person name="Bauer D."/>
            <person name="Andreopoulos W."/>
            <person name="Pangilinan J."/>
            <person name="LaButti K."/>
            <person name="Riley R."/>
            <person name="Lipzen A."/>
            <person name="Clum A."/>
            <person name="Drula E."/>
            <person name="Henrissat B."/>
            <person name="Kohler A."/>
            <person name="Grigoriev I.V."/>
            <person name="Martin F.M."/>
            <person name="Hacquard S."/>
        </authorList>
    </citation>
    <scope>NUCLEOTIDE SEQUENCE</scope>
    <source>
        <strain evidence="9">MPI-CAGE-AT-0016</strain>
    </source>
</reference>
<evidence type="ECO:0000256" key="4">
    <source>
        <dbReference type="ARBA" id="ARBA00022801"/>
    </source>
</evidence>
<evidence type="ECO:0000313" key="9">
    <source>
        <dbReference type="EMBL" id="KAH7377163.1"/>
    </source>
</evidence>
<dbReference type="GO" id="GO:0046872">
    <property type="term" value="F:metal ion binding"/>
    <property type="evidence" value="ECO:0007669"/>
    <property type="project" value="UniProtKB-KW"/>
</dbReference>
<proteinExistence type="inferred from homology"/>
<dbReference type="Pfam" id="PF00675">
    <property type="entry name" value="Peptidase_M16"/>
    <property type="match status" value="2"/>
</dbReference>
<evidence type="ECO:0000256" key="6">
    <source>
        <dbReference type="ARBA" id="ARBA00023049"/>
    </source>
</evidence>
<keyword evidence="2" id="KW-0645">Protease</keyword>
<dbReference type="GO" id="GO:0004222">
    <property type="term" value="F:metalloendopeptidase activity"/>
    <property type="evidence" value="ECO:0007669"/>
    <property type="project" value="TreeGrafter"/>
</dbReference>
<accession>A0A8K0XAI0</accession>
<comment type="caution">
    <text evidence="9">The sequence shown here is derived from an EMBL/GenBank/DDBJ whole genome shotgun (WGS) entry which is preliminary data.</text>
</comment>
<feature type="domain" description="Peptidase M16 C-terminal" evidence="8">
    <location>
        <begin position="172"/>
        <end position="281"/>
    </location>
</feature>
<protein>
    <submittedName>
        <fullName evidence="9">Metalloenzyme, LuxS/M16 peptidase-like protein</fullName>
    </submittedName>
</protein>
<evidence type="ECO:0000259" key="7">
    <source>
        <dbReference type="Pfam" id="PF00675"/>
    </source>
</evidence>
<dbReference type="InterPro" id="IPR050626">
    <property type="entry name" value="Peptidase_M16"/>
</dbReference>
<gene>
    <name evidence="9" type="ORF">B0T11DRAFT_315268</name>
</gene>
<evidence type="ECO:0000313" key="10">
    <source>
        <dbReference type="Proteomes" id="UP000813385"/>
    </source>
</evidence>
<dbReference type="Proteomes" id="UP000813385">
    <property type="component" value="Unassembled WGS sequence"/>
</dbReference>
<evidence type="ECO:0000256" key="3">
    <source>
        <dbReference type="ARBA" id="ARBA00022723"/>
    </source>
</evidence>
<keyword evidence="3" id="KW-0479">Metal-binding</keyword>
<name>A0A8K0XAI0_9PEZI</name>
<dbReference type="OrthoDB" id="952271at2759"/>
<feature type="domain" description="Peptidase M16 N-terminal" evidence="7">
    <location>
        <begin position="26"/>
        <end position="73"/>
    </location>
</feature>
<dbReference type="InterPro" id="IPR007863">
    <property type="entry name" value="Peptidase_M16_C"/>
</dbReference>
<dbReference type="GO" id="GO:0051603">
    <property type="term" value="P:proteolysis involved in protein catabolic process"/>
    <property type="evidence" value="ECO:0007669"/>
    <property type="project" value="TreeGrafter"/>
</dbReference>